<organism evidence="8 9">
    <name type="scientific">Salipaludibacillus agaradhaerens</name>
    <name type="common">Bacillus agaradhaerens</name>
    <dbReference type="NCBI Taxonomy" id="76935"/>
    <lineage>
        <taxon>Bacteria</taxon>
        <taxon>Bacillati</taxon>
        <taxon>Bacillota</taxon>
        <taxon>Bacilli</taxon>
        <taxon>Bacillales</taxon>
        <taxon>Bacillaceae</taxon>
    </lineage>
</organism>
<keyword evidence="2" id="KW-1003">Cell membrane</keyword>
<accession>A0A9Q4FYH2</accession>
<dbReference type="PIRSF" id="PIRSF006483">
    <property type="entry name" value="Membrane_protein_YitT"/>
    <property type="match status" value="1"/>
</dbReference>
<evidence type="ECO:0000313" key="8">
    <source>
        <dbReference type="EMBL" id="MCR6095734.1"/>
    </source>
</evidence>
<feature type="transmembrane region" description="Helical" evidence="6">
    <location>
        <begin position="129"/>
        <end position="152"/>
    </location>
</feature>
<evidence type="ECO:0000259" key="7">
    <source>
        <dbReference type="Pfam" id="PF10035"/>
    </source>
</evidence>
<evidence type="ECO:0000256" key="5">
    <source>
        <dbReference type="ARBA" id="ARBA00023136"/>
    </source>
</evidence>
<keyword evidence="5 6" id="KW-0472">Membrane</keyword>
<feature type="transmembrane region" description="Helical" evidence="6">
    <location>
        <begin position="74"/>
        <end position="96"/>
    </location>
</feature>
<feature type="transmembrane region" description="Helical" evidence="6">
    <location>
        <begin position="102"/>
        <end position="120"/>
    </location>
</feature>
<dbReference type="Pfam" id="PF10035">
    <property type="entry name" value="DUF2179"/>
    <property type="match status" value="1"/>
</dbReference>
<feature type="domain" description="DUF2179" evidence="7">
    <location>
        <begin position="242"/>
        <end position="296"/>
    </location>
</feature>
<dbReference type="GO" id="GO:0005886">
    <property type="term" value="C:plasma membrane"/>
    <property type="evidence" value="ECO:0007669"/>
    <property type="project" value="UniProtKB-SubCell"/>
</dbReference>
<dbReference type="Gene3D" id="3.30.70.120">
    <property type="match status" value="1"/>
</dbReference>
<dbReference type="Proteomes" id="UP001057753">
    <property type="component" value="Unassembled WGS sequence"/>
</dbReference>
<dbReference type="InterPro" id="IPR051461">
    <property type="entry name" value="UPF0750_membrane"/>
</dbReference>
<comment type="subcellular location">
    <subcellularLocation>
        <location evidence="1">Cell membrane</location>
        <topology evidence="1">Multi-pass membrane protein</topology>
    </subcellularLocation>
</comment>
<feature type="transmembrane region" description="Helical" evidence="6">
    <location>
        <begin position="172"/>
        <end position="191"/>
    </location>
</feature>
<dbReference type="InterPro" id="IPR019264">
    <property type="entry name" value="DUF2179"/>
</dbReference>
<sequence>MANVGHNKGIKSVKQIKKEALLVPQRIDILEELKILLIAATGGLILAMGLNLFLIPANVFASGFTGLSQIIAELIPLSPGLVLFILNIPVAVIGWFKVGKKFTLYSFVNVAFTTLFLELIPEYGFSADIILNSVFGGVFTGIGAGIVLKWGASTGGVDILALLAAKKSDRPLGVYFFLMNALIVMASGLLFGMEKAMYTLLTLYVTSRIIDTIHTRHVKLTAMVVTSQPDALQEAFYKKVTRGVTRVPAKGGYSKQEKEMLLIVITRYELYLLRQVIEQTDPHAFTNIVQTTGVFGMFRKEDD</sequence>
<reference evidence="8" key="1">
    <citation type="submission" date="2020-06" db="EMBL/GenBank/DDBJ databases">
        <title>Insight into the genomes of haloalkaliphilic bacilli from Kenyan soda lakes.</title>
        <authorList>
            <person name="Mwirichia R."/>
            <person name="Villamizar G.C."/>
            <person name="Poehlein A."/>
            <person name="Mugweru J."/>
            <person name="Kipnyargis A."/>
            <person name="Kiplimo D."/>
            <person name="Orwa P."/>
            <person name="Daniel R."/>
        </authorList>
    </citation>
    <scope>NUCLEOTIDE SEQUENCE</scope>
    <source>
        <strain evidence="8">B1096_S55</strain>
    </source>
</reference>
<evidence type="ECO:0000256" key="1">
    <source>
        <dbReference type="ARBA" id="ARBA00004651"/>
    </source>
</evidence>
<feature type="transmembrane region" description="Helical" evidence="6">
    <location>
        <begin position="35"/>
        <end position="54"/>
    </location>
</feature>
<comment type="caution">
    <text evidence="8">The sequence shown here is derived from an EMBL/GenBank/DDBJ whole genome shotgun (WGS) entry which is preliminary data.</text>
</comment>
<proteinExistence type="predicted"/>
<dbReference type="EMBL" id="JABXYM010000001">
    <property type="protein sequence ID" value="MCR6095734.1"/>
    <property type="molecule type" value="Genomic_DNA"/>
</dbReference>
<dbReference type="AlphaFoldDB" id="A0A9Q4FYH2"/>
<name>A0A9Q4FYH2_SALAG</name>
<evidence type="ECO:0000256" key="3">
    <source>
        <dbReference type="ARBA" id="ARBA00022692"/>
    </source>
</evidence>
<evidence type="ECO:0000313" key="9">
    <source>
        <dbReference type="Proteomes" id="UP001057753"/>
    </source>
</evidence>
<keyword evidence="9" id="KW-1185">Reference proteome</keyword>
<dbReference type="InterPro" id="IPR015867">
    <property type="entry name" value="N-reg_PII/ATP_PRibTrfase_C"/>
</dbReference>
<evidence type="ECO:0000256" key="4">
    <source>
        <dbReference type="ARBA" id="ARBA00022989"/>
    </source>
</evidence>
<keyword evidence="4 6" id="KW-1133">Transmembrane helix</keyword>
<dbReference type="PANTHER" id="PTHR33545:SF5">
    <property type="entry name" value="UPF0750 MEMBRANE PROTEIN YITT"/>
    <property type="match status" value="1"/>
</dbReference>
<dbReference type="PANTHER" id="PTHR33545">
    <property type="entry name" value="UPF0750 MEMBRANE PROTEIN YITT-RELATED"/>
    <property type="match status" value="1"/>
</dbReference>
<protein>
    <submittedName>
        <fullName evidence="8">YitT family protein</fullName>
    </submittedName>
</protein>
<evidence type="ECO:0000256" key="2">
    <source>
        <dbReference type="ARBA" id="ARBA00022475"/>
    </source>
</evidence>
<keyword evidence="3 6" id="KW-0812">Transmembrane</keyword>
<dbReference type="InterPro" id="IPR003740">
    <property type="entry name" value="YitT"/>
</dbReference>
<evidence type="ECO:0000256" key="6">
    <source>
        <dbReference type="SAM" id="Phobius"/>
    </source>
</evidence>
<dbReference type="Pfam" id="PF02588">
    <property type="entry name" value="YitT_membrane"/>
    <property type="match status" value="1"/>
</dbReference>
<dbReference type="CDD" id="cd16380">
    <property type="entry name" value="YitT_C"/>
    <property type="match status" value="1"/>
</dbReference>
<gene>
    <name evidence="8" type="ORF">HXA33_04185</name>
</gene>